<dbReference type="Proteomes" id="UP001240984">
    <property type="component" value="Unassembled WGS sequence"/>
</dbReference>
<sequence>MGADAFPARTLAAWRALDPHTPVLNEYGPTEASVGNCVYRIEGTPPAEMVPIGRPIPNTSMYVLDQAGDPVSVGVAGELYIGGACVVRGYAGREQLTRQRFLPNPFAGATHAVMYRTGDLGRWLPSGQLDFLGRIDDQVKIRGYRVEPAEIEAALVRHPSISAAVVTADGPDRTRLTLTGYYVAARALNPSDVREHLSALVPDYLIPAQLMQIDAVPLNANGKVDRPALPTPARPATPAQPNASPNATAAAANAPRPSADPDAMAVVLAWHRVYGTIPHAGTRVREPSAPAGRLLRLAGVLHQDTALGLDALLAAVAGSDTFVHLCAAVAAARAGSG</sequence>
<feature type="region of interest" description="Disordered" evidence="1">
    <location>
        <begin position="224"/>
        <end position="258"/>
    </location>
</feature>
<dbReference type="InterPro" id="IPR025110">
    <property type="entry name" value="AMP-bd_C"/>
</dbReference>
<dbReference type="Gene3D" id="3.30.300.30">
    <property type="match status" value="1"/>
</dbReference>
<protein>
    <submittedName>
        <fullName evidence="4">Acyl-CoA synthetase (AMP-forming)/AMP-acid ligase II</fullName>
    </submittedName>
</protein>
<comment type="caution">
    <text evidence="4">The sequence shown here is derived from an EMBL/GenBank/DDBJ whole genome shotgun (WGS) entry which is preliminary data.</text>
</comment>
<dbReference type="InterPro" id="IPR000873">
    <property type="entry name" value="AMP-dep_synth/lig_dom"/>
</dbReference>
<name>A0ABT9MM42_9ACTN</name>
<dbReference type="PANTHER" id="PTHR45527:SF1">
    <property type="entry name" value="FATTY ACID SYNTHASE"/>
    <property type="match status" value="1"/>
</dbReference>
<keyword evidence="4" id="KW-0436">Ligase</keyword>
<dbReference type="GO" id="GO:0016874">
    <property type="term" value="F:ligase activity"/>
    <property type="evidence" value="ECO:0007669"/>
    <property type="project" value="UniProtKB-KW"/>
</dbReference>
<gene>
    <name evidence="4" type="ORF">J2S43_001000</name>
</gene>
<dbReference type="RefSeq" id="WP_306827365.1">
    <property type="nucleotide sequence ID" value="NZ_JAUSRA010000001.1"/>
</dbReference>
<dbReference type="SUPFAM" id="SSF56801">
    <property type="entry name" value="Acetyl-CoA synthetase-like"/>
    <property type="match status" value="1"/>
</dbReference>
<dbReference type="Gene3D" id="3.40.50.12780">
    <property type="entry name" value="N-terminal domain of ligase-like"/>
    <property type="match status" value="1"/>
</dbReference>
<dbReference type="InterPro" id="IPR045851">
    <property type="entry name" value="AMP-bd_C_sf"/>
</dbReference>
<evidence type="ECO:0000259" key="2">
    <source>
        <dbReference type="Pfam" id="PF00501"/>
    </source>
</evidence>
<feature type="domain" description="AMP-dependent synthetase/ligase" evidence="2">
    <location>
        <begin position="1"/>
        <end position="90"/>
    </location>
</feature>
<evidence type="ECO:0000259" key="3">
    <source>
        <dbReference type="Pfam" id="PF13193"/>
    </source>
</evidence>
<keyword evidence="5" id="KW-1185">Reference proteome</keyword>
<accession>A0ABT9MM42</accession>
<dbReference type="EMBL" id="JAUSRA010000001">
    <property type="protein sequence ID" value="MDP9792488.1"/>
    <property type="molecule type" value="Genomic_DNA"/>
</dbReference>
<reference evidence="4 5" key="1">
    <citation type="submission" date="2023-07" db="EMBL/GenBank/DDBJ databases">
        <title>Sequencing the genomes of 1000 actinobacteria strains.</title>
        <authorList>
            <person name="Klenk H.-P."/>
        </authorList>
    </citation>
    <scope>NUCLEOTIDE SEQUENCE [LARGE SCALE GENOMIC DNA]</scope>
    <source>
        <strain evidence="4 5">DSM 44710</strain>
    </source>
</reference>
<evidence type="ECO:0000256" key="1">
    <source>
        <dbReference type="SAM" id="MobiDB-lite"/>
    </source>
</evidence>
<dbReference type="Pfam" id="PF00501">
    <property type="entry name" value="AMP-binding"/>
    <property type="match status" value="1"/>
</dbReference>
<feature type="domain" description="AMP-binding enzyme C-terminal" evidence="3">
    <location>
        <begin position="150"/>
        <end position="223"/>
    </location>
</feature>
<dbReference type="PANTHER" id="PTHR45527">
    <property type="entry name" value="NONRIBOSOMAL PEPTIDE SYNTHETASE"/>
    <property type="match status" value="1"/>
</dbReference>
<evidence type="ECO:0000313" key="4">
    <source>
        <dbReference type="EMBL" id="MDP9792488.1"/>
    </source>
</evidence>
<dbReference type="Pfam" id="PF13193">
    <property type="entry name" value="AMP-binding_C"/>
    <property type="match status" value="1"/>
</dbReference>
<feature type="compositionally biased region" description="Low complexity" evidence="1">
    <location>
        <begin position="236"/>
        <end position="258"/>
    </location>
</feature>
<organism evidence="4 5">
    <name type="scientific">Catenuloplanes nepalensis</name>
    <dbReference type="NCBI Taxonomy" id="587533"/>
    <lineage>
        <taxon>Bacteria</taxon>
        <taxon>Bacillati</taxon>
        <taxon>Actinomycetota</taxon>
        <taxon>Actinomycetes</taxon>
        <taxon>Micromonosporales</taxon>
        <taxon>Micromonosporaceae</taxon>
        <taxon>Catenuloplanes</taxon>
    </lineage>
</organism>
<proteinExistence type="predicted"/>
<evidence type="ECO:0000313" key="5">
    <source>
        <dbReference type="Proteomes" id="UP001240984"/>
    </source>
</evidence>
<dbReference type="InterPro" id="IPR042099">
    <property type="entry name" value="ANL_N_sf"/>
</dbReference>